<reference evidence="1" key="1">
    <citation type="submission" date="2021-01" db="EMBL/GenBank/DDBJ databases">
        <title>Marivirga sp. nov., isolated from intertidal surface sediments.</title>
        <authorList>
            <person name="Zhang M."/>
        </authorList>
    </citation>
    <scope>NUCLEOTIDE SEQUENCE</scope>
    <source>
        <strain evidence="1">SM1354</strain>
    </source>
</reference>
<dbReference type="Proteomes" id="UP000642920">
    <property type="component" value="Unassembled WGS sequence"/>
</dbReference>
<proteinExistence type="predicted"/>
<name>A0A937AG43_9BACT</name>
<dbReference type="EMBL" id="JAERQG010000001">
    <property type="protein sequence ID" value="MBL0764949.1"/>
    <property type="molecule type" value="Genomic_DNA"/>
</dbReference>
<comment type="caution">
    <text evidence="1">The sequence shown here is derived from an EMBL/GenBank/DDBJ whole genome shotgun (WGS) entry which is preliminary data.</text>
</comment>
<dbReference type="AlphaFoldDB" id="A0A937AG43"/>
<protein>
    <recommendedName>
        <fullName evidence="3">Lipoprotein</fullName>
    </recommendedName>
</protein>
<evidence type="ECO:0000313" key="2">
    <source>
        <dbReference type="Proteomes" id="UP000642920"/>
    </source>
</evidence>
<dbReference type="PROSITE" id="PS51257">
    <property type="entry name" value="PROKAR_LIPOPROTEIN"/>
    <property type="match status" value="1"/>
</dbReference>
<gene>
    <name evidence="1" type="ORF">JKP34_06780</name>
</gene>
<evidence type="ECO:0008006" key="3">
    <source>
        <dbReference type="Google" id="ProtNLM"/>
    </source>
</evidence>
<sequence>MKQLLIFSLLFALFACTSNDKSKSEKLQISDNVISLTDSIIYITSNDQSVYVGKRIFPESNLSNSAAKRHLANSEISSVIEVGDTIFVFLNNNLLISQSNETFPKVNDSLLKYHYPKAYNVEIDDDLPYFAYISSDKDELILMKDRESGEFLWEAAVVTDTILTFMNGIKIGSSKESIFERFNISGVNKSELTIILDNARYPSHIWYEQYKSELNNYEQPSISILLRIENNILTGILMDGWLCFKDSGILLLDKWNDN</sequence>
<organism evidence="1 2">
    <name type="scientific">Marivirga atlantica</name>
    <dbReference type="NCBI Taxonomy" id="1548457"/>
    <lineage>
        <taxon>Bacteria</taxon>
        <taxon>Pseudomonadati</taxon>
        <taxon>Bacteroidota</taxon>
        <taxon>Cytophagia</taxon>
        <taxon>Cytophagales</taxon>
        <taxon>Marivirgaceae</taxon>
        <taxon>Marivirga</taxon>
    </lineage>
</organism>
<accession>A0A937AG43</accession>
<evidence type="ECO:0000313" key="1">
    <source>
        <dbReference type="EMBL" id="MBL0764949.1"/>
    </source>
</evidence>
<keyword evidence="2" id="KW-1185">Reference proteome</keyword>
<dbReference type="RefSeq" id="WP_201918999.1">
    <property type="nucleotide sequence ID" value="NZ_JAERQG010000001.1"/>
</dbReference>